<sequence>MAASQVLVAGWYGAGNLGDEMLLSLFVDGCRELGARAVALSFDPAGTTARHGIAAVDIADLAAVEAAMSASGLFALGGGGLLQTHDRFTLDDLDDFDVPGIGSYVRPLLMARQLGVPTLLWAQGLGPLEGGEPRAIVRDLFDWVDHACLRDAGSLALLRALGSQRDCRVAPDPAWAWPLPAVEPLPGAGPAPRRIAIVPRAWPSAPEWPLRLQQALQASEAGAGTHLVWLASQTASVPGRVASDIDFIRSLMASFEGRFSQELQVHSDAAGFTRALAGCQATIAMRLHAQLLSLRLGLPTFCLEYDAKMSATSAQAGVGEDARLDVSSPAGDWNTRLPAWLEATAGLARARGAAIDGLEREALAHREVLREAIAGAGRRPPAPRWPAPARDWLAAWHRRRLGRELEAVRLEAAMREARLSERLDACAEALADARDQAAALGENLHAREVELASLQASRSWRLTRPLRSLRRMASGRGDVAVPASAPTPASAAPATTAGDLDWASFQAKVLSRRGDYRGVFVQECVIDWNVALFQRPQHIALAMARAGYLVIYRTGNFGGDDVQGFREVSPGVWLTNRPEVDGLGGVVRSIYSTGHSRTPESLAACPRDNVLVYEYVDHIDPRISGTPENVARLAALRDWAMGGGVDLVAATSRVLHAEACAALGPERCLFVPNGVDTRHYRDPAQASVVLPEALQAFRRRHARLVGYFGAIAPWLWYDALAELVALRPGLGFVFIGPDYFGGAARLPVAPNVLHLGAVDYRVLPAHGAVFDACMIPFEPGDIARSTSPLKLFEYFALEKPVVVSSQMIECTVFPEVFHGDSPATLAAALDQALAVAGDGGFRARLATLADQNDWDRRAARLDRAARRGAVRAGAL</sequence>
<dbReference type="OrthoDB" id="9179784at2"/>
<organism evidence="2 3">
    <name type="scientific">Arenimonas caeni</name>
    <dbReference type="NCBI Taxonomy" id="2058085"/>
    <lineage>
        <taxon>Bacteria</taxon>
        <taxon>Pseudomonadati</taxon>
        <taxon>Pseudomonadota</taxon>
        <taxon>Gammaproteobacteria</taxon>
        <taxon>Lysobacterales</taxon>
        <taxon>Lysobacteraceae</taxon>
        <taxon>Arenimonas</taxon>
    </lineage>
</organism>
<dbReference type="Gene3D" id="3.40.50.2000">
    <property type="entry name" value="Glycogen Phosphorylase B"/>
    <property type="match status" value="1"/>
</dbReference>
<dbReference type="PANTHER" id="PTHR36836">
    <property type="entry name" value="COLANIC ACID BIOSYNTHESIS PROTEIN WCAK"/>
    <property type="match status" value="1"/>
</dbReference>
<dbReference type="AlphaFoldDB" id="A0A2P6MAC4"/>
<dbReference type="InterPro" id="IPR007345">
    <property type="entry name" value="Polysacch_pyruvyl_Trfase"/>
</dbReference>
<dbReference type="RefSeq" id="WP_106989848.1">
    <property type="nucleotide sequence ID" value="NZ_KZ679086.1"/>
</dbReference>
<reference evidence="2 3" key="1">
    <citation type="submission" date="2018-03" db="EMBL/GenBank/DDBJ databases">
        <title>Arenimonas caeni sp. nov., isolated from activated sludge.</title>
        <authorList>
            <person name="Liu H."/>
        </authorList>
    </citation>
    <scope>NUCLEOTIDE SEQUENCE [LARGE SCALE GENOMIC DNA]</scope>
    <source>
        <strain evidence="3">z29</strain>
    </source>
</reference>
<name>A0A2P6MAC4_9GAMM</name>
<dbReference type="SUPFAM" id="SSF53756">
    <property type="entry name" value="UDP-Glycosyltransferase/glycogen phosphorylase"/>
    <property type="match status" value="1"/>
</dbReference>
<dbReference type="PANTHER" id="PTHR36836:SF1">
    <property type="entry name" value="COLANIC ACID BIOSYNTHESIS PROTEIN WCAK"/>
    <property type="match status" value="1"/>
</dbReference>
<evidence type="ECO:0000313" key="2">
    <source>
        <dbReference type="EMBL" id="PRH82940.1"/>
    </source>
</evidence>
<comment type="caution">
    <text evidence="2">The sequence shown here is derived from an EMBL/GenBank/DDBJ whole genome shotgun (WGS) entry which is preliminary data.</text>
</comment>
<evidence type="ECO:0000259" key="1">
    <source>
        <dbReference type="Pfam" id="PF04230"/>
    </source>
</evidence>
<proteinExistence type="predicted"/>
<dbReference type="EMBL" id="PVLF01000004">
    <property type="protein sequence ID" value="PRH82940.1"/>
    <property type="molecule type" value="Genomic_DNA"/>
</dbReference>
<feature type="domain" description="Polysaccharide pyruvyl transferase" evidence="1">
    <location>
        <begin position="16"/>
        <end position="306"/>
    </location>
</feature>
<dbReference type="Proteomes" id="UP000241736">
    <property type="component" value="Unassembled WGS sequence"/>
</dbReference>
<protein>
    <recommendedName>
        <fullName evidence="1">Polysaccharide pyruvyl transferase domain-containing protein</fullName>
    </recommendedName>
</protein>
<dbReference type="Pfam" id="PF04230">
    <property type="entry name" value="PS_pyruv_trans"/>
    <property type="match status" value="1"/>
</dbReference>
<gene>
    <name evidence="2" type="ORF">C6N40_04665</name>
</gene>
<accession>A0A2P6MAC4</accession>
<keyword evidence="3" id="KW-1185">Reference proteome</keyword>
<evidence type="ECO:0000313" key="3">
    <source>
        <dbReference type="Proteomes" id="UP000241736"/>
    </source>
</evidence>